<dbReference type="SUPFAM" id="SSF52833">
    <property type="entry name" value="Thioredoxin-like"/>
    <property type="match status" value="1"/>
</dbReference>
<organism evidence="2 3">
    <name type="scientific">Myxococcus xanthus</name>
    <dbReference type="NCBI Taxonomy" id="34"/>
    <lineage>
        <taxon>Bacteria</taxon>
        <taxon>Pseudomonadati</taxon>
        <taxon>Myxococcota</taxon>
        <taxon>Myxococcia</taxon>
        <taxon>Myxococcales</taxon>
        <taxon>Cystobacterineae</taxon>
        <taxon>Myxococcaceae</taxon>
        <taxon>Myxococcus</taxon>
    </lineage>
</organism>
<proteinExistence type="predicted"/>
<dbReference type="InterPro" id="IPR036282">
    <property type="entry name" value="Glutathione-S-Trfase_C_sf"/>
</dbReference>
<feature type="domain" description="GST N-terminal" evidence="1">
    <location>
        <begin position="16"/>
        <end position="91"/>
    </location>
</feature>
<gene>
    <name evidence="2" type="ORF">HNV28_10435</name>
</gene>
<name>A0A7Y4IH54_MYXXA</name>
<sequence>MAQAPGRTVPGGMRTLHGLSYSPWTEKTRWALDHHRVAYRYREHLPLIGEPLLRWRTPRGVRPAVPLLIDEGEAFPGSFVIARRAEELGQGEPLFPATDLPVIQRWEDDSEQVLSVARAKVVAALLESRQAQVESLPAFLPAGLRSVLAPSARLGARFVARKHQTPVDIAAAVHEKVIPTLERLREALGGRDYLLSRFSYADITAALMLQFVRAVDDGYLPLGPGTRAVWSDAALASRFPDLLEWRDGLYAKHRRPEPLARTAP</sequence>
<dbReference type="Pfam" id="PF13417">
    <property type="entry name" value="GST_N_3"/>
    <property type="match status" value="1"/>
</dbReference>
<dbReference type="InterPro" id="IPR004045">
    <property type="entry name" value="Glutathione_S-Trfase_N"/>
</dbReference>
<dbReference type="Gene3D" id="1.20.1050.10">
    <property type="match status" value="1"/>
</dbReference>
<dbReference type="InterPro" id="IPR036249">
    <property type="entry name" value="Thioredoxin-like_sf"/>
</dbReference>
<dbReference type="Pfam" id="PF13410">
    <property type="entry name" value="GST_C_2"/>
    <property type="match status" value="1"/>
</dbReference>
<evidence type="ECO:0000313" key="2">
    <source>
        <dbReference type="EMBL" id="NOJ78755.1"/>
    </source>
</evidence>
<reference evidence="2 3" key="1">
    <citation type="submission" date="2020-05" db="EMBL/GenBank/DDBJ databases">
        <authorList>
            <person name="Whitworth D."/>
        </authorList>
    </citation>
    <scope>NUCLEOTIDE SEQUENCE [LARGE SCALE GENOMIC DNA]</scope>
    <source>
        <strain evidence="2 3">AM005</strain>
    </source>
</reference>
<evidence type="ECO:0000259" key="1">
    <source>
        <dbReference type="Pfam" id="PF13417"/>
    </source>
</evidence>
<dbReference type="GO" id="GO:0016740">
    <property type="term" value="F:transferase activity"/>
    <property type="evidence" value="ECO:0007669"/>
    <property type="project" value="UniProtKB-KW"/>
</dbReference>
<dbReference type="CDD" id="cd00570">
    <property type="entry name" value="GST_N_family"/>
    <property type="match status" value="1"/>
</dbReference>
<comment type="caution">
    <text evidence="2">The sequence shown here is derived from an EMBL/GenBank/DDBJ whole genome shotgun (WGS) entry which is preliminary data.</text>
</comment>
<dbReference type="Gene3D" id="3.40.30.10">
    <property type="entry name" value="Glutaredoxin"/>
    <property type="match status" value="1"/>
</dbReference>
<protein>
    <submittedName>
        <fullName evidence="2">Glutathione S-transferase</fullName>
    </submittedName>
</protein>
<dbReference type="EMBL" id="JABFNT010000026">
    <property type="protein sequence ID" value="NOJ78755.1"/>
    <property type="molecule type" value="Genomic_DNA"/>
</dbReference>
<dbReference type="SUPFAM" id="SSF47616">
    <property type="entry name" value="GST C-terminal domain-like"/>
    <property type="match status" value="1"/>
</dbReference>
<accession>A0A7Y4IH54</accession>
<keyword evidence="2" id="KW-0808">Transferase</keyword>
<dbReference type="AlphaFoldDB" id="A0A7Y4IH54"/>
<dbReference type="Proteomes" id="UP000533080">
    <property type="component" value="Unassembled WGS sequence"/>
</dbReference>
<evidence type="ECO:0000313" key="3">
    <source>
        <dbReference type="Proteomes" id="UP000533080"/>
    </source>
</evidence>